<keyword evidence="3 7" id="KW-0812">Transmembrane</keyword>
<organism evidence="8 9">
    <name type="scientific">Chanos chanos</name>
    <name type="common">Milkfish</name>
    <name type="synonym">Mugil chanos</name>
    <dbReference type="NCBI Taxonomy" id="29144"/>
    <lineage>
        <taxon>Eukaryota</taxon>
        <taxon>Metazoa</taxon>
        <taxon>Chordata</taxon>
        <taxon>Craniata</taxon>
        <taxon>Vertebrata</taxon>
        <taxon>Euteleostomi</taxon>
        <taxon>Actinopterygii</taxon>
        <taxon>Neopterygii</taxon>
        <taxon>Teleostei</taxon>
        <taxon>Ostariophysi</taxon>
        <taxon>Gonorynchiformes</taxon>
        <taxon>Chanidae</taxon>
        <taxon>Chanos</taxon>
    </lineage>
</organism>
<sequence length="227" mass="25481">MSCLKILKYTMCVVNFICFICGVAVFGLGIYMMINFKFASLIPTLRDLNIANTLFIIGIIITCVSFLGFMGSLKENRCLLISFFSLLFLLMLAEFTMACTLLVYEDKVNEFLLTDLQKSLNTSKSMGGRNRTKHDWDILQDKLNCCGIQNVTDWKLNIPDSCCIRNDCSGSPQYKTEGCYTKAQKFLEDNLLSIGVGVIVICSIEVLGMCFAMTLFCHISRTGLGYK</sequence>
<dbReference type="RefSeq" id="XP_030647500.1">
    <property type="nucleotide sequence ID" value="XM_030791640.1"/>
</dbReference>
<evidence type="ECO:0000313" key="8">
    <source>
        <dbReference type="Proteomes" id="UP000504632"/>
    </source>
</evidence>
<evidence type="ECO:0000256" key="5">
    <source>
        <dbReference type="ARBA" id="ARBA00023136"/>
    </source>
</evidence>
<feature type="disulfide bond" evidence="6">
    <location>
        <begin position="146"/>
        <end position="163"/>
    </location>
</feature>
<evidence type="ECO:0000256" key="2">
    <source>
        <dbReference type="ARBA" id="ARBA00006840"/>
    </source>
</evidence>
<dbReference type="PRINTS" id="PR00259">
    <property type="entry name" value="TMFOUR"/>
</dbReference>
<feature type="transmembrane region" description="Helical" evidence="7">
    <location>
        <begin position="12"/>
        <end position="34"/>
    </location>
</feature>
<comment type="similarity">
    <text evidence="2 7">Belongs to the tetraspanin (TM4SF) family.</text>
</comment>
<gene>
    <name evidence="9" type="primary">LOC115827730</name>
</gene>
<keyword evidence="4 7" id="KW-1133">Transmembrane helix</keyword>
<protein>
    <recommendedName>
        <fullName evidence="7">Tetraspanin</fullName>
    </recommendedName>
</protein>
<name>A0A6J2WTB9_CHACN</name>
<dbReference type="Gene3D" id="1.10.1450.10">
    <property type="entry name" value="Tetraspanin"/>
    <property type="match status" value="1"/>
</dbReference>
<dbReference type="PANTHER" id="PTHR19282">
    <property type="entry name" value="TETRASPANIN"/>
    <property type="match status" value="1"/>
</dbReference>
<feature type="disulfide bond" evidence="6">
    <location>
        <begin position="145"/>
        <end position="179"/>
    </location>
</feature>
<dbReference type="SUPFAM" id="SSF48652">
    <property type="entry name" value="Tetraspanin"/>
    <property type="match status" value="1"/>
</dbReference>
<evidence type="ECO:0000313" key="9">
    <source>
        <dbReference type="RefSeq" id="XP_030647500.1"/>
    </source>
</evidence>
<feature type="transmembrane region" description="Helical" evidence="7">
    <location>
        <begin position="191"/>
        <end position="217"/>
    </location>
</feature>
<dbReference type="OrthoDB" id="432835at2759"/>
<accession>A0A6J2WTB9</accession>
<comment type="subcellular location">
    <subcellularLocation>
        <location evidence="1 7">Membrane</location>
        <topology evidence="1 7">Multi-pass membrane protein</topology>
    </subcellularLocation>
</comment>
<dbReference type="Pfam" id="PF00335">
    <property type="entry name" value="Tetraspanin"/>
    <property type="match status" value="1"/>
</dbReference>
<keyword evidence="5 7" id="KW-0472">Membrane</keyword>
<dbReference type="AlphaFoldDB" id="A0A6J2WTB9"/>
<dbReference type="PANTHER" id="PTHR19282:SF39">
    <property type="entry name" value="LEUKOCYTE SURFACE ANTIGEN CD53"/>
    <property type="match status" value="1"/>
</dbReference>
<dbReference type="GeneID" id="115827730"/>
<keyword evidence="8" id="KW-1185">Reference proteome</keyword>
<evidence type="ECO:0000256" key="6">
    <source>
        <dbReference type="PIRSR" id="PIRSR002419-1"/>
    </source>
</evidence>
<reference evidence="9" key="1">
    <citation type="submission" date="2025-08" db="UniProtKB">
        <authorList>
            <consortium name="RefSeq"/>
        </authorList>
    </citation>
    <scope>IDENTIFICATION</scope>
</reference>
<keyword evidence="6" id="KW-1015">Disulfide bond</keyword>
<evidence type="ECO:0000256" key="1">
    <source>
        <dbReference type="ARBA" id="ARBA00004141"/>
    </source>
</evidence>
<feature type="transmembrane region" description="Helical" evidence="7">
    <location>
        <begin position="80"/>
        <end position="104"/>
    </location>
</feature>
<evidence type="ECO:0000256" key="3">
    <source>
        <dbReference type="ARBA" id="ARBA00022692"/>
    </source>
</evidence>
<dbReference type="InterPro" id="IPR008952">
    <property type="entry name" value="Tetraspanin_EC2_sf"/>
</dbReference>
<dbReference type="InterPro" id="IPR000301">
    <property type="entry name" value="Tetraspanin_animals"/>
</dbReference>
<feature type="transmembrane region" description="Helical" evidence="7">
    <location>
        <begin position="54"/>
        <end position="73"/>
    </location>
</feature>
<dbReference type="Proteomes" id="UP000504632">
    <property type="component" value="Chromosome 14"/>
</dbReference>
<proteinExistence type="inferred from homology"/>
<dbReference type="InterPro" id="IPR018499">
    <property type="entry name" value="Tetraspanin/Peripherin"/>
</dbReference>
<evidence type="ECO:0000256" key="4">
    <source>
        <dbReference type="ARBA" id="ARBA00022989"/>
    </source>
</evidence>
<dbReference type="FunCoup" id="A0A6J2WTB9">
    <property type="interactions" value="51"/>
</dbReference>
<dbReference type="PIRSF" id="PIRSF002419">
    <property type="entry name" value="Tetraspanin"/>
    <property type="match status" value="1"/>
</dbReference>
<dbReference type="InParanoid" id="A0A6J2WTB9"/>
<dbReference type="GO" id="GO:0005886">
    <property type="term" value="C:plasma membrane"/>
    <property type="evidence" value="ECO:0007669"/>
    <property type="project" value="TreeGrafter"/>
</dbReference>
<evidence type="ECO:0000256" key="7">
    <source>
        <dbReference type="RuleBase" id="RU361218"/>
    </source>
</evidence>